<dbReference type="STRING" id="463040.CAL15_10045"/>
<dbReference type="EMBL" id="CP021111">
    <property type="protein sequence ID" value="ARP94696.1"/>
    <property type="molecule type" value="Genomic_DNA"/>
</dbReference>
<sequence length="80" mass="8987">MTQKKDASAEEIQQAVQQAVNRMTRSMGSAEVVIPPPLLIEDAGAGPNWDIPRYDGDSIYEEVVRRVVRDAQAEYRLKVE</sequence>
<evidence type="ECO:0000313" key="2">
    <source>
        <dbReference type="Proteomes" id="UP000194161"/>
    </source>
</evidence>
<dbReference type="OrthoDB" id="8637045at2"/>
<dbReference type="AlphaFoldDB" id="A0A1W6ZBC8"/>
<dbReference type="Proteomes" id="UP000194161">
    <property type="component" value="Chromosome"/>
</dbReference>
<keyword evidence="2" id="KW-1185">Reference proteome</keyword>
<organism evidence="1 2">
    <name type="scientific">Bordetella genomosp. 13</name>
    <dbReference type="NCBI Taxonomy" id="463040"/>
    <lineage>
        <taxon>Bacteria</taxon>
        <taxon>Pseudomonadati</taxon>
        <taxon>Pseudomonadota</taxon>
        <taxon>Betaproteobacteria</taxon>
        <taxon>Burkholderiales</taxon>
        <taxon>Alcaligenaceae</taxon>
        <taxon>Bordetella</taxon>
    </lineage>
</organism>
<gene>
    <name evidence="1" type="ORF">CAL15_10045</name>
</gene>
<evidence type="ECO:0000313" key="1">
    <source>
        <dbReference type="EMBL" id="ARP94696.1"/>
    </source>
</evidence>
<proteinExistence type="predicted"/>
<accession>A0A1W6ZBC8</accession>
<dbReference type="RefSeq" id="WP_086078462.1">
    <property type="nucleotide sequence ID" value="NZ_CP021111.1"/>
</dbReference>
<reference evidence="1 2" key="1">
    <citation type="submission" date="2017-05" db="EMBL/GenBank/DDBJ databases">
        <title>Complete and WGS of Bordetella genogroups.</title>
        <authorList>
            <person name="Spilker T."/>
            <person name="LiPuma J."/>
        </authorList>
    </citation>
    <scope>NUCLEOTIDE SEQUENCE [LARGE SCALE GENOMIC DNA]</scope>
    <source>
        <strain evidence="1 2">AU7206</strain>
    </source>
</reference>
<dbReference type="KEGG" id="bgm:CAL15_10045"/>
<name>A0A1W6ZBC8_9BORD</name>
<protein>
    <submittedName>
        <fullName evidence="1">Uncharacterized protein</fullName>
    </submittedName>
</protein>